<feature type="transmembrane region" description="Helical" evidence="1">
    <location>
        <begin position="106"/>
        <end position="125"/>
    </location>
</feature>
<organism evidence="2 3">
    <name type="scientific">Paramecium bursaria Chlorella virus NY2A</name>
    <name type="common">PBCV-NY2A</name>
    <dbReference type="NCBI Taxonomy" id="46021"/>
    <lineage>
        <taxon>Viruses</taxon>
        <taxon>Varidnaviria</taxon>
        <taxon>Bamfordvirae</taxon>
        <taxon>Nucleocytoviricota</taxon>
        <taxon>Megaviricetes</taxon>
        <taxon>Algavirales</taxon>
        <taxon>Phycodnaviridae</taxon>
        <taxon>Chlorovirus</taxon>
        <taxon>Chlorovirus americanus</taxon>
    </lineage>
</organism>
<evidence type="ECO:0000313" key="3">
    <source>
        <dbReference type="Proteomes" id="UP000202419"/>
    </source>
</evidence>
<organismHost>
    <name type="scientific">Chlorella</name>
    <dbReference type="NCBI Taxonomy" id="3071"/>
</organismHost>
<dbReference type="RefSeq" id="YP_001497960.1">
    <property type="nucleotide sequence ID" value="NC_009898.1"/>
</dbReference>
<dbReference type="GeneID" id="5658720"/>
<protein>
    <submittedName>
        <fullName evidence="2">Uncharacterized protein b764L</fullName>
    </submittedName>
</protein>
<evidence type="ECO:0000256" key="1">
    <source>
        <dbReference type="SAM" id="Phobius"/>
    </source>
</evidence>
<gene>
    <name evidence="2" type="primary">b764L</name>
    <name evidence="2" type="ORF">NY2A_b764L</name>
</gene>
<feature type="transmembrane region" description="Helical" evidence="1">
    <location>
        <begin position="39"/>
        <end position="58"/>
    </location>
</feature>
<accession>A7IXT9</accession>
<keyword evidence="1" id="KW-0812">Transmembrane</keyword>
<sequence length="190" mass="21974">MIYELRDLILQESQSFLILMCINKTNSRGISKCREHISFTYIFLVMFRTFDALFFTILSRRLIVFSACNLDASWFRNSAPRSNIWRFADKFFALLFKNCLLADKTFAFSSSCFLVSLPTAGLLFRPVAVLTNSPPRGPRNIMRPFASFLPVLVVAIYNMHIIFLTEIRVKYRNIKQNSVINAECIENSTL</sequence>
<reference evidence="2 3" key="1">
    <citation type="journal article" date="2007" name="Virology">
        <title>Sequence and annotation of the 369-kb NY-2A and the 345-kb AR158 viruses that infect Chlorella NC64A.</title>
        <authorList>
            <person name="Fitzgerald L.A."/>
            <person name="Graves M.V."/>
            <person name="Li X."/>
            <person name="Feldblyum T."/>
            <person name="Nierman W.C."/>
            <person name="Van Etten J.L."/>
        </authorList>
    </citation>
    <scope>NUCLEOTIDE SEQUENCE [LARGE SCALE GENOMIC DNA]</scope>
    <source>
        <strain evidence="2 3">NY-2A</strain>
    </source>
</reference>
<feature type="transmembrane region" description="Helical" evidence="1">
    <location>
        <begin position="145"/>
        <end position="165"/>
    </location>
</feature>
<dbReference type="KEGG" id="vg:5658720"/>
<dbReference type="Proteomes" id="UP000202419">
    <property type="component" value="Segment"/>
</dbReference>
<dbReference type="OrthoDB" id="40525at10239"/>
<keyword evidence="1" id="KW-0472">Membrane</keyword>
<dbReference type="EMBL" id="DQ491002">
    <property type="protein sequence ID" value="ABT15163.1"/>
    <property type="molecule type" value="Genomic_DNA"/>
</dbReference>
<evidence type="ECO:0000313" key="2">
    <source>
        <dbReference type="EMBL" id="ABT15163.1"/>
    </source>
</evidence>
<keyword evidence="3" id="KW-1185">Reference proteome</keyword>
<name>A7IXT9_PBCVN</name>
<keyword evidence="1" id="KW-1133">Transmembrane helix</keyword>
<proteinExistence type="predicted"/>